<dbReference type="Pfam" id="PF01979">
    <property type="entry name" value="Amidohydro_1"/>
    <property type="match status" value="1"/>
</dbReference>
<dbReference type="PANTHER" id="PTHR43794:SF11">
    <property type="entry name" value="AMIDOHYDROLASE-RELATED DOMAIN-CONTAINING PROTEIN"/>
    <property type="match status" value="1"/>
</dbReference>
<evidence type="ECO:0000313" key="4">
    <source>
        <dbReference type="Proteomes" id="UP000604475"/>
    </source>
</evidence>
<organism evidence="3 4">
    <name type="scientific">Frankia nepalensis</name>
    <dbReference type="NCBI Taxonomy" id="1836974"/>
    <lineage>
        <taxon>Bacteria</taxon>
        <taxon>Bacillati</taxon>
        <taxon>Actinomycetota</taxon>
        <taxon>Actinomycetes</taxon>
        <taxon>Frankiales</taxon>
        <taxon>Frankiaceae</taxon>
        <taxon>Frankia</taxon>
    </lineage>
</organism>
<dbReference type="Proteomes" id="UP000604475">
    <property type="component" value="Unassembled WGS sequence"/>
</dbReference>
<feature type="domain" description="Amidohydrolase-related" evidence="2">
    <location>
        <begin position="67"/>
        <end position="441"/>
    </location>
</feature>
<evidence type="ECO:0000259" key="2">
    <source>
        <dbReference type="Pfam" id="PF01979"/>
    </source>
</evidence>
<keyword evidence="1" id="KW-0378">Hydrolase</keyword>
<dbReference type="RefSeq" id="WP_203007071.1">
    <property type="nucleotide sequence ID" value="NZ_JADWYU010000144.1"/>
</dbReference>
<reference evidence="3" key="1">
    <citation type="submission" date="2020-12" db="EMBL/GenBank/DDBJ databases">
        <title>Genomic characterization of non-nitrogen-fixing Frankia strains.</title>
        <authorList>
            <person name="Carlos-Shanley C."/>
            <person name="Guerra T."/>
            <person name="Hahn D."/>
        </authorList>
    </citation>
    <scope>NUCLEOTIDE SEQUENCE</scope>
    <source>
        <strain evidence="3">CN6</strain>
    </source>
</reference>
<dbReference type="Gene3D" id="2.30.40.10">
    <property type="entry name" value="Urease, subunit C, domain 1"/>
    <property type="match status" value="1"/>
</dbReference>
<gene>
    <name evidence="3" type="ORF">I7412_38035</name>
</gene>
<dbReference type="EMBL" id="JAEACQ010000353">
    <property type="protein sequence ID" value="MBL7632859.1"/>
    <property type="molecule type" value="Genomic_DNA"/>
</dbReference>
<dbReference type="Gene3D" id="3.20.20.140">
    <property type="entry name" value="Metal-dependent hydrolases"/>
    <property type="match status" value="1"/>
</dbReference>
<sequence>MVDLLLHSAAAVVTMDGEPDDNPDGAAGSGVLEGGWVAVDSGRIHAVGGAGDPLPDARVSVDLTGHVVLPGLVSAHQHSMDYLLRASTARPGDFPGWLFGVYYRGVAAMTPHDAGLAATLSALASQRAGITTVCDNWGVAAGAAPAHVAACAEATLVAYTRAGGRVLLARMLGDTLPAPLAEAAAVHDVDPATLVAPTGRVVAEVGALMSRFPAGGRIVVCPAPELPEMATARLRAAVLDLARAARVPLCTHLAASAPSAAAAPLAELDAGGVLGPWLLGAHVAAVDDAGVALLAARDVRVAHCPTASAALAGPVTPVVALRRAGVTVGLGVDNPSLNPDIDLFAEARWAARLARLRGGDPAAGGLLDEPALLRMMTVDGARCLGLAGEIGVLRRGMRADLAVVDATGPHWWPRAADWATALVRHARPTDVRHVLVDGRWVLRDGAPTWLGDAESRAVLAEAGRAAADLARRAGLPTAAGGQPRT</sequence>
<proteinExistence type="predicted"/>
<comment type="caution">
    <text evidence="3">The sequence shown here is derived from an EMBL/GenBank/DDBJ whole genome shotgun (WGS) entry which is preliminary data.</text>
</comment>
<dbReference type="SUPFAM" id="SSF51338">
    <property type="entry name" value="Composite domain of metallo-dependent hydrolases"/>
    <property type="match status" value="2"/>
</dbReference>
<dbReference type="PANTHER" id="PTHR43794">
    <property type="entry name" value="AMINOHYDROLASE SSNA-RELATED"/>
    <property type="match status" value="1"/>
</dbReference>
<protein>
    <submittedName>
        <fullName evidence="3">Amidohydrolase family protein</fullName>
    </submittedName>
</protein>
<dbReference type="InterPro" id="IPR006680">
    <property type="entry name" value="Amidohydro-rel"/>
</dbReference>
<evidence type="ECO:0000256" key="1">
    <source>
        <dbReference type="ARBA" id="ARBA00022801"/>
    </source>
</evidence>
<dbReference type="SUPFAM" id="SSF51556">
    <property type="entry name" value="Metallo-dependent hydrolases"/>
    <property type="match status" value="1"/>
</dbReference>
<keyword evidence="4" id="KW-1185">Reference proteome</keyword>
<dbReference type="GO" id="GO:0016810">
    <property type="term" value="F:hydrolase activity, acting on carbon-nitrogen (but not peptide) bonds"/>
    <property type="evidence" value="ECO:0007669"/>
    <property type="project" value="InterPro"/>
</dbReference>
<dbReference type="InterPro" id="IPR032466">
    <property type="entry name" value="Metal_Hydrolase"/>
</dbReference>
<dbReference type="InterPro" id="IPR050287">
    <property type="entry name" value="MTA/SAH_deaminase"/>
</dbReference>
<dbReference type="InterPro" id="IPR011059">
    <property type="entry name" value="Metal-dep_hydrolase_composite"/>
</dbReference>
<evidence type="ECO:0000313" key="3">
    <source>
        <dbReference type="EMBL" id="MBL7632859.1"/>
    </source>
</evidence>
<dbReference type="AlphaFoldDB" id="A0A937RT42"/>
<accession>A0A937RT42</accession>
<name>A0A937RT42_9ACTN</name>